<evidence type="ECO:0000256" key="3">
    <source>
        <dbReference type="ARBA" id="ARBA00022676"/>
    </source>
</evidence>
<name>A0A6H0SDN8_9MYCO</name>
<evidence type="ECO:0000313" key="11">
    <source>
        <dbReference type="EMBL" id="QIV84681.1"/>
    </source>
</evidence>
<evidence type="ECO:0000259" key="10">
    <source>
        <dbReference type="Pfam" id="PF00535"/>
    </source>
</evidence>
<keyword evidence="2" id="KW-1003">Cell membrane</keyword>
<evidence type="ECO:0000313" key="12">
    <source>
        <dbReference type="Proteomes" id="UP000501849"/>
    </source>
</evidence>
<keyword evidence="5" id="KW-0472">Membrane</keyword>
<proteinExistence type="inferred from homology"/>
<organism evidence="11 12">
    <name type="scientific">Mycolicibacterium frederiksbergense</name>
    <dbReference type="NCBI Taxonomy" id="117567"/>
    <lineage>
        <taxon>Bacteria</taxon>
        <taxon>Bacillati</taxon>
        <taxon>Actinomycetota</taxon>
        <taxon>Actinomycetes</taxon>
        <taxon>Mycobacteriales</taxon>
        <taxon>Mycobacteriaceae</taxon>
        <taxon>Mycolicibacterium</taxon>
    </lineage>
</organism>
<evidence type="ECO:0000256" key="4">
    <source>
        <dbReference type="ARBA" id="ARBA00022679"/>
    </source>
</evidence>
<evidence type="ECO:0000256" key="8">
    <source>
        <dbReference type="ARBA" id="ARBA00038120"/>
    </source>
</evidence>
<sequence>MQTLAPVVCATYVNVHDTGWRTCVGRSRYHRPRSSRSGSVRPGRSPTLELTVISFVIPTLNEIKTIETTLQNLTRYAGPHEIIVSDGNSTDGTIELCREYADKVIVYDRPERQTIALARNMGAAEATGDYVVFLDADVIIPDVNAFFGTALEVFSDRPGLVALTGKYRVLDDQRTWSDSAMFTLLGLQFWFQNNVLGIGGSGGEFQMISAHQFRRVGGFNPTLTAAEDMDLFRRLSKVGRTRFENGLTVYHTGRRAHAVGWRKLVLEWGANSVSVFLFRKSVSKEWREVR</sequence>
<gene>
    <name evidence="11" type="ORF">EXE63_30220</name>
</gene>
<keyword evidence="12" id="KW-1185">Reference proteome</keyword>
<dbReference type="Pfam" id="PF00535">
    <property type="entry name" value="Glycos_transf_2"/>
    <property type="match status" value="1"/>
</dbReference>
<dbReference type="Gene3D" id="3.90.550.10">
    <property type="entry name" value="Spore Coat Polysaccharide Biosynthesis Protein SpsA, Chain A"/>
    <property type="match status" value="1"/>
</dbReference>
<dbReference type="AlphaFoldDB" id="A0A6H0SDN8"/>
<keyword evidence="4 11" id="KW-0808">Transferase</keyword>
<feature type="domain" description="Glycosyltransferase 2-like" evidence="10">
    <location>
        <begin position="54"/>
        <end position="189"/>
    </location>
</feature>
<keyword evidence="3" id="KW-0328">Glycosyltransferase</keyword>
<evidence type="ECO:0000256" key="2">
    <source>
        <dbReference type="ARBA" id="ARBA00022475"/>
    </source>
</evidence>
<comment type="subcellular location">
    <subcellularLocation>
        <location evidence="1">Cell membrane</location>
    </subcellularLocation>
</comment>
<comment type="pathway">
    <text evidence="7">Carotenoid biosynthesis; staphyloxanthin biosynthesis; staphyloxanthin from farnesyl diphosphate: step 4/5.</text>
</comment>
<dbReference type="Proteomes" id="UP000501849">
    <property type="component" value="Chromosome"/>
</dbReference>
<reference evidence="11 12" key="1">
    <citation type="submission" date="2019-04" db="EMBL/GenBank/DDBJ databases">
        <title>Draft, Whole-Genome Sequence of the Anthracene-degrading Mycobacterium frederiksbergense LB501T, Isolated from a Polycyclic Aromatic Hydrocarbon (PAH)-Contaminated Soil.</title>
        <authorList>
            <person name="Augelletti F."/>
        </authorList>
    </citation>
    <scope>NUCLEOTIDE SEQUENCE [LARGE SCALE GENOMIC DNA]</scope>
    <source>
        <strain evidence="11 12">LB 501T</strain>
    </source>
</reference>
<evidence type="ECO:0000256" key="7">
    <source>
        <dbReference type="ARBA" id="ARBA00037904"/>
    </source>
</evidence>
<dbReference type="EMBL" id="CP038799">
    <property type="protein sequence ID" value="QIV84681.1"/>
    <property type="molecule type" value="Genomic_DNA"/>
</dbReference>
<dbReference type="GO" id="GO:0016757">
    <property type="term" value="F:glycosyltransferase activity"/>
    <property type="evidence" value="ECO:0007669"/>
    <property type="project" value="UniProtKB-KW"/>
</dbReference>
<evidence type="ECO:0000256" key="6">
    <source>
        <dbReference type="ARBA" id="ARBA00037281"/>
    </source>
</evidence>
<dbReference type="KEGG" id="mfre:EXE63_30220"/>
<comment type="function">
    <text evidence="6">Catalyzes the glycosylation of 4,4'-diaponeurosporenoate, i.e. the esterification of glucose at the C1'' position with the carboxyl group of 4,4'-diaponeurosporenic acid, to form glycosyl-4,4'-diaponeurosporenoate. This is a step in the biosynthesis of staphyloxanthin, an orange pigment present in most staphylococci strains.</text>
</comment>
<evidence type="ECO:0000256" key="5">
    <source>
        <dbReference type="ARBA" id="ARBA00023136"/>
    </source>
</evidence>
<protein>
    <recommendedName>
        <fullName evidence="9">4,4'-diaponeurosporenoate glycosyltransferase</fullName>
    </recommendedName>
</protein>
<dbReference type="InterPro" id="IPR001173">
    <property type="entry name" value="Glyco_trans_2-like"/>
</dbReference>
<evidence type="ECO:0000256" key="1">
    <source>
        <dbReference type="ARBA" id="ARBA00004236"/>
    </source>
</evidence>
<dbReference type="SUPFAM" id="SSF53448">
    <property type="entry name" value="Nucleotide-diphospho-sugar transferases"/>
    <property type="match status" value="1"/>
</dbReference>
<dbReference type="InterPro" id="IPR029044">
    <property type="entry name" value="Nucleotide-diphossugar_trans"/>
</dbReference>
<dbReference type="PANTHER" id="PTHR43646:SF2">
    <property type="entry name" value="GLYCOSYLTRANSFERASE 2-LIKE DOMAIN-CONTAINING PROTEIN"/>
    <property type="match status" value="1"/>
</dbReference>
<evidence type="ECO:0000256" key="9">
    <source>
        <dbReference type="ARBA" id="ARBA00040345"/>
    </source>
</evidence>
<dbReference type="PANTHER" id="PTHR43646">
    <property type="entry name" value="GLYCOSYLTRANSFERASE"/>
    <property type="match status" value="1"/>
</dbReference>
<accession>A0A6H0SDN8</accession>
<comment type="similarity">
    <text evidence="8">Belongs to the glycosyltransferase 2 family. CrtQ subfamily.</text>
</comment>
<dbReference type="GO" id="GO:0005886">
    <property type="term" value="C:plasma membrane"/>
    <property type="evidence" value="ECO:0007669"/>
    <property type="project" value="UniProtKB-SubCell"/>
</dbReference>